<dbReference type="EMBL" id="BAFF01000005">
    <property type="protein sequence ID" value="GAB51999.1"/>
    <property type="molecule type" value="Genomic_DNA"/>
</dbReference>
<organism evidence="2 3">
    <name type="scientific">Atlantibacter hermannii NBRC 105704</name>
    <dbReference type="NCBI Taxonomy" id="1115512"/>
    <lineage>
        <taxon>Bacteria</taxon>
        <taxon>Pseudomonadati</taxon>
        <taxon>Pseudomonadota</taxon>
        <taxon>Gammaproteobacteria</taxon>
        <taxon>Enterobacterales</taxon>
        <taxon>Enterobacteriaceae</taxon>
        <taxon>Atlantibacter</taxon>
    </lineage>
</organism>
<reference evidence="2 3" key="1">
    <citation type="submission" date="2012-02" db="EMBL/GenBank/DDBJ databases">
        <title>Whole genome shotgun sequence of Escherichia hermannii NBRC 105704.</title>
        <authorList>
            <person name="Yoshida I."/>
            <person name="Hosoyama A."/>
            <person name="Tsuchikane K."/>
            <person name="Katsumata H."/>
            <person name="Yamazaki S."/>
            <person name="Fujita N."/>
        </authorList>
    </citation>
    <scope>NUCLEOTIDE SEQUENCE [LARGE SCALE GENOMIC DNA]</scope>
    <source>
        <strain evidence="2 3">NBRC 105704</strain>
    </source>
</reference>
<accession>H5V1Z1</accession>
<feature type="coiled-coil region" evidence="1">
    <location>
        <begin position="82"/>
        <end position="109"/>
    </location>
</feature>
<evidence type="ECO:0000256" key="1">
    <source>
        <dbReference type="SAM" id="Coils"/>
    </source>
</evidence>
<dbReference type="Pfam" id="PF02413">
    <property type="entry name" value="Caudo_TAP"/>
    <property type="match status" value="1"/>
</dbReference>
<protein>
    <submittedName>
        <fullName evidence="2">Uncharacterized protein</fullName>
    </submittedName>
</protein>
<proteinExistence type="predicted"/>
<sequence>MIDFSTAKKPRSKHIDRYIDFDVNFNGECIPYTATPDDPASKETYQQLYEQNKVSIAPGENYDWINSKWVERTQEQIDQINKIDNTNKIRELSNQIEALKDKIEFGTATQEDEAKLLELRKQRSELV</sequence>
<dbReference type="RefSeq" id="WP_002435576.1">
    <property type="nucleotide sequence ID" value="NZ_BAFF01000005.1"/>
</dbReference>
<name>H5V1Z1_ATLHE</name>
<dbReference type="GeneID" id="92828615"/>
<dbReference type="InterPro" id="IPR003458">
    <property type="entry name" value="Phage_T4_Gp38_tail_assem"/>
</dbReference>
<comment type="caution">
    <text evidence="2">The sequence shown here is derived from an EMBL/GenBank/DDBJ whole genome shotgun (WGS) entry which is preliminary data.</text>
</comment>
<keyword evidence="1" id="KW-0175">Coiled coil</keyword>
<keyword evidence="3" id="KW-1185">Reference proteome</keyword>
<evidence type="ECO:0000313" key="2">
    <source>
        <dbReference type="EMBL" id="GAB51999.1"/>
    </source>
</evidence>
<dbReference type="Proteomes" id="UP000010297">
    <property type="component" value="Unassembled WGS sequence"/>
</dbReference>
<evidence type="ECO:0000313" key="3">
    <source>
        <dbReference type="Proteomes" id="UP000010297"/>
    </source>
</evidence>
<dbReference type="AlphaFoldDB" id="H5V1Z1"/>
<gene>
    <name evidence="2" type="ORF">EH105704_05_00050</name>
</gene>